<gene>
    <name evidence="9" type="ORF">LUZ61_000616</name>
</gene>
<dbReference type="InterPro" id="IPR042197">
    <property type="entry name" value="Apaf_helical"/>
</dbReference>
<dbReference type="Gene3D" id="1.10.8.430">
    <property type="entry name" value="Helical domain of apoptotic protease-activating factors"/>
    <property type="match status" value="1"/>
</dbReference>
<dbReference type="FunFam" id="3.40.50.300:FF:001091">
    <property type="entry name" value="Probable disease resistance protein At1g61300"/>
    <property type="match status" value="1"/>
</dbReference>
<dbReference type="CDD" id="cd14798">
    <property type="entry name" value="RX-CC_like"/>
    <property type="match status" value="1"/>
</dbReference>
<dbReference type="Pfam" id="PF00931">
    <property type="entry name" value="NB-ARC"/>
    <property type="match status" value="1"/>
</dbReference>
<dbReference type="Gene3D" id="3.40.50.300">
    <property type="entry name" value="P-loop containing nucleotide triphosphate hydrolases"/>
    <property type="match status" value="1"/>
</dbReference>
<dbReference type="InterPro" id="IPR002182">
    <property type="entry name" value="NB-ARC"/>
</dbReference>
<proteinExistence type="inferred from homology"/>
<keyword evidence="4" id="KW-0547">Nucleotide-binding</keyword>
<evidence type="ECO:0000256" key="4">
    <source>
        <dbReference type="ARBA" id="ARBA00022741"/>
    </source>
</evidence>
<dbReference type="InterPro" id="IPR041118">
    <property type="entry name" value="Rx_N"/>
</dbReference>
<evidence type="ECO:0000256" key="5">
    <source>
        <dbReference type="ARBA" id="ARBA00022821"/>
    </source>
</evidence>
<dbReference type="PANTHER" id="PTHR19338:SF32">
    <property type="entry name" value="OS06G0287500 PROTEIN"/>
    <property type="match status" value="1"/>
</dbReference>
<feature type="domain" description="NB-ARC" evidence="7">
    <location>
        <begin position="167"/>
        <end position="349"/>
    </location>
</feature>
<feature type="domain" description="Disease resistance N-terminal" evidence="8">
    <location>
        <begin position="13"/>
        <end position="100"/>
    </location>
</feature>
<feature type="coiled-coil region" evidence="6">
    <location>
        <begin position="231"/>
        <end position="260"/>
    </location>
</feature>
<protein>
    <submittedName>
        <fullName evidence="9">Uncharacterized protein</fullName>
    </submittedName>
</protein>
<dbReference type="SUPFAM" id="SSF52540">
    <property type="entry name" value="P-loop containing nucleoside triphosphate hydrolases"/>
    <property type="match status" value="1"/>
</dbReference>
<evidence type="ECO:0000256" key="1">
    <source>
        <dbReference type="ARBA" id="ARBA00008894"/>
    </source>
</evidence>
<evidence type="ECO:0000313" key="10">
    <source>
        <dbReference type="Proteomes" id="UP001210211"/>
    </source>
</evidence>
<dbReference type="PRINTS" id="PR00364">
    <property type="entry name" value="DISEASERSIST"/>
</dbReference>
<keyword evidence="3" id="KW-0677">Repeat</keyword>
<evidence type="ECO:0000313" key="9">
    <source>
        <dbReference type="EMBL" id="KAJ3696911.1"/>
    </source>
</evidence>
<evidence type="ECO:0000259" key="8">
    <source>
        <dbReference type="Pfam" id="PF18052"/>
    </source>
</evidence>
<dbReference type="Proteomes" id="UP001210211">
    <property type="component" value="Unassembled WGS sequence"/>
</dbReference>
<dbReference type="GO" id="GO:0043531">
    <property type="term" value="F:ADP binding"/>
    <property type="evidence" value="ECO:0007669"/>
    <property type="project" value="InterPro"/>
</dbReference>
<dbReference type="PANTHER" id="PTHR19338">
    <property type="entry name" value="TRANSLOCASE OF INNER MITOCHONDRIAL MEMBRANE 13 HOMOLOG"/>
    <property type="match status" value="1"/>
</dbReference>
<evidence type="ECO:0000256" key="2">
    <source>
        <dbReference type="ARBA" id="ARBA00022614"/>
    </source>
</evidence>
<organism evidence="9 10">
    <name type="scientific">Rhynchospora tenuis</name>
    <dbReference type="NCBI Taxonomy" id="198213"/>
    <lineage>
        <taxon>Eukaryota</taxon>
        <taxon>Viridiplantae</taxon>
        <taxon>Streptophyta</taxon>
        <taxon>Embryophyta</taxon>
        <taxon>Tracheophyta</taxon>
        <taxon>Spermatophyta</taxon>
        <taxon>Magnoliopsida</taxon>
        <taxon>Liliopsida</taxon>
        <taxon>Poales</taxon>
        <taxon>Cyperaceae</taxon>
        <taxon>Cyperoideae</taxon>
        <taxon>Rhynchosporeae</taxon>
        <taxon>Rhynchospora</taxon>
    </lineage>
</organism>
<reference evidence="9 10" key="1">
    <citation type="journal article" date="2022" name="Cell">
        <title>Repeat-based holocentromeres influence genome architecture and karyotype evolution.</title>
        <authorList>
            <person name="Hofstatter P.G."/>
            <person name="Thangavel G."/>
            <person name="Lux T."/>
            <person name="Neumann P."/>
            <person name="Vondrak T."/>
            <person name="Novak P."/>
            <person name="Zhang M."/>
            <person name="Costa L."/>
            <person name="Castellani M."/>
            <person name="Scott A."/>
            <person name="Toegelov H."/>
            <person name="Fuchs J."/>
            <person name="Mata-Sucre Y."/>
            <person name="Dias Y."/>
            <person name="Vanzela A.L.L."/>
            <person name="Huettel B."/>
            <person name="Almeida C.C.S."/>
            <person name="Simkova H."/>
            <person name="Souza G."/>
            <person name="Pedrosa-Harand A."/>
            <person name="Macas J."/>
            <person name="Mayer K.F.X."/>
            <person name="Houben A."/>
            <person name="Marques A."/>
        </authorList>
    </citation>
    <scope>NUCLEOTIDE SEQUENCE [LARGE SCALE GENOMIC DNA]</scope>
    <source>
        <strain evidence="9">RhyTen1mFocal</strain>
    </source>
</reference>
<dbReference type="InterPro" id="IPR038005">
    <property type="entry name" value="RX-like_CC"/>
</dbReference>
<dbReference type="InterPro" id="IPR027417">
    <property type="entry name" value="P-loop_NTPase"/>
</dbReference>
<evidence type="ECO:0000256" key="3">
    <source>
        <dbReference type="ARBA" id="ARBA00022737"/>
    </source>
</evidence>
<dbReference type="Gene3D" id="1.20.5.4130">
    <property type="match status" value="1"/>
</dbReference>
<comment type="similarity">
    <text evidence="1">Belongs to the disease resistance NB-LRR family.</text>
</comment>
<keyword evidence="5" id="KW-0611">Plant defense</keyword>
<sequence>MEATAASLAKTTVDGVLQKVTAIGVDEVARMLGVRQDVWYISGEMEMMKSFLIAAEARENDNIVVRTWVRQVRDLAYQIEDCLEEFSLHLENRNLWYRLRTLSTRRRIASNIRDIRAKVQEVSQRNLRYNLIKLSEPSSNATFKDANLATRMDAFVLEETELVGQAKAKENLIGMITEENKDRKVIWITGMGGLGKTTLAKKVFDSPELRNKFPSRAWISVSQNFNPNYLLREILKQISKKQDEQKQEQTKDEQKKYEQMTLEKLIENMRSELKNVVYLVVLDDLWTIQAWNIIEKALPNNKKGSRVMVTTRKKDVAEQCNWTLRNIYPLEPLSDESSRDLLLRKIYKRDDYLKKHRGLDDVTDKIIKKCKGLPLAIVTIGGLLATKQINKEEWENLVKHLGSELETRNLEPKLL</sequence>
<name>A0AAD6EQ19_9POAL</name>
<dbReference type="EMBL" id="JAMRDG010000001">
    <property type="protein sequence ID" value="KAJ3696911.1"/>
    <property type="molecule type" value="Genomic_DNA"/>
</dbReference>
<keyword evidence="10" id="KW-1185">Reference proteome</keyword>
<evidence type="ECO:0000259" key="7">
    <source>
        <dbReference type="Pfam" id="PF00931"/>
    </source>
</evidence>
<dbReference type="AlphaFoldDB" id="A0AAD6EQ19"/>
<keyword evidence="6" id="KW-0175">Coiled coil</keyword>
<dbReference type="GO" id="GO:0006952">
    <property type="term" value="P:defense response"/>
    <property type="evidence" value="ECO:0007669"/>
    <property type="project" value="UniProtKB-KW"/>
</dbReference>
<accession>A0AAD6EQ19</accession>
<evidence type="ECO:0000256" key="6">
    <source>
        <dbReference type="SAM" id="Coils"/>
    </source>
</evidence>
<dbReference type="Pfam" id="PF18052">
    <property type="entry name" value="Rx_N"/>
    <property type="match status" value="1"/>
</dbReference>
<comment type="caution">
    <text evidence="9">The sequence shown here is derived from an EMBL/GenBank/DDBJ whole genome shotgun (WGS) entry which is preliminary data.</text>
</comment>
<keyword evidence="2" id="KW-0433">Leucine-rich repeat</keyword>